<dbReference type="GO" id="GO:0043022">
    <property type="term" value="F:ribosome binding"/>
    <property type="evidence" value="ECO:0007669"/>
    <property type="project" value="InterPro"/>
</dbReference>
<dbReference type="PANTHER" id="PTHR33692">
    <property type="entry name" value="RIBOSOME MATURATION FACTOR RIMM"/>
    <property type="match status" value="1"/>
</dbReference>
<evidence type="ECO:0000256" key="5">
    <source>
        <dbReference type="HAMAP-Rule" id="MF_00014"/>
    </source>
</evidence>
<dbReference type="Gene3D" id="2.40.30.60">
    <property type="entry name" value="RimM"/>
    <property type="match status" value="1"/>
</dbReference>
<dbReference type="Gene3D" id="2.30.30.240">
    <property type="entry name" value="PRC-barrel domain"/>
    <property type="match status" value="1"/>
</dbReference>
<comment type="domain">
    <text evidence="5">The PRC barrel domain binds ribosomal protein uS19.</text>
</comment>
<dbReference type="PANTHER" id="PTHR33692:SF1">
    <property type="entry name" value="RIBOSOME MATURATION FACTOR RIMM"/>
    <property type="match status" value="1"/>
</dbReference>
<dbReference type="HAMAP" id="MF_00014">
    <property type="entry name" value="Ribosome_mat_RimM"/>
    <property type="match status" value="1"/>
</dbReference>
<dbReference type="AlphaFoldDB" id="A0AAU6PHH0"/>
<proteinExistence type="inferred from homology"/>
<dbReference type="EMBL" id="CP138327">
    <property type="protein sequence ID" value="WXU00446.1"/>
    <property type="molecule type" value="Genomic_DNA"/>
</dbReference>
<comment type="function">
    <text evidence="5">An accessory protein needed during the final step in the assembly of 30S ribosomal subunit, possibly for assembly of the head region. Essential for efficient processing of 16S rRNA. May be needed both before and after RbfA during the maturation of 16S rRNA. It has affinity for free ribosomal 30S subunits but not for 70S ribosomes.</text>
</comment>
<dbReference type="Pfam" id="PF24986">
    <property type="entry name" value="PRC_RimM"/>
    <property type="match status" value="1"/>
</dbReference>
<evidence type="ECO:0000256" key="4">
    <source>
        <dbReference type="ARBA" id="ARBA00023186"/>
    </source>
</evidence>
<dbReference type="InterPro" id="IPR056792">
    <property type="entry name" value="PRC_RimM"/>
</dbReference>
<comment type="similarity">
    <text evidence="5">Belongs to the RimM family.</text>
</comment>
<comment type="subcellular location">
    <subcellularLocation>
        <location evidence="5">Cytoplasm</location>
    </subcellularLocation>
</comment>
<dbReference type="SUPFAM" id="SSF50447">
    <property type="entry name" value="Translation proteins"/>
    <property type="match status" value="1"/>
</dbReference>
<dbReference type="InterPro" id="IPR036976">
    <property type="entry name" value="RimM_N_sf"/>
</dbReference>
<feature type="domain" description="RimM N-terminal" evidence="6">
    <location>
        <begin position="11"/>
        <end position="92"/>
    </location>
</feature>
<comment type="subunit">
    <text evidence="5">Binds ribosomal protein uS19.</text>
</comment>
<protein>
    <recommendedName>
        <fullName evidence="5">Ribosome maturation factor RimM</fullName>
    </recommendedName>
</protein>
<sequence>MSNSNSKRLLVGTINGLFGVQGWVKIFSHTEPRKNILTYKPWYIEVGGRWQTLEFTNGREQGKTIVAKIKDIDDREQARELIGIDVYIEKSQLPKLEKGEYYWEDLIGLEVIGQSGFAFGKVENLMDTGANHVIVVRGEKEHWIPYIKPFLIETNLEKQQILVDWDENF</sequence>
<dbReference type="Pfam" id="PF01782">
    <property type="entry name" value="RimM"/>
    <property type="match status" value="1"/>
</dbReference>
<evidence type="ECO:0000259" key="6">
    <source>
        <dbReference type="Pfam" id="PF01782"/>
    </source>
</evidence>
<dbReference type="SUPFAM" id="SSF50346">
    <property type="entry name" value="PRC-barrel domain"/>
    <property type="match status" value="1"/>
</dbReference>
<organism evidence="8">
    <name type="scientific">Catillopecten margaritatus gill symbiont</name>
    <dbReference type="NCBI Taxonomy" id="3083288"/>
    <lineage>
        <taxon>Bacteria</taxon>
        <taxon>Pseudomonadati</taxon>
        <taxon>Pseudomonadota</taxon>
        <taxon>Gammaproteobacteria</taxon>
        <taxon>sulfur-oxidizing symbionts</taxon>
    </lineage>
</organism>
<dbReference type="NCBIfam" id="TIGR02273">
    <property type="entry name" value="16S_RimM"/>
    <property type="match status" value="1"/>
</dbReference>
<dbReference type="GO" id="GO:0005737">
    <property type="term" value="C:cytoplasm"/>
    <property type="evidence" value="ECO:0007669"/>
    <property type="project" value="UniProtKB-SubCell"/>
</dbReference>
<evidence type="ECO:0000256" key="3">
    <source>
        <dbReference type="ARBA" id="ARBA00022552"/>
    </source>
</evidence>
<evidence type="ECO:0000259" key="7">
    <source>
        <dbReference type="Pfam" id="PF24986"/>
    </source>
</evidence>
<keyword evidence="1 5" id="KW-0963">Cytoplasm</keyword>
<gene>
    <name evidence="5 8" type="primary">rimM</name>
    <name evidence="8" type="ORF">Ctma_1161</name>
</gene>
<dbReference type="GO" id="GO:0005840">
    <property type="term" value="C:ribosome"/>
    <property type="evidence" value="ECO:0007669"/>
    <property type="project" value="InterPro"/>
</dbReference>
<reference evidence="8" key="1">
    <citation type="submission" date="2023-10" db="EMBL/GenBank/DDBJ databases">
        <title>The first scallop-associated chemosynthetic bacterial symbiont.</title>
        <authorList>
            <person name="Lin Y.-T."/>
            <person name="Sun J."/>
            <person name="Ip J.C.-H."/>
            <person name="He X."/>
            <person name="Gao Z.-M."/>
            <person name="Perez M."/>
            <person name="Xu T."/>
            <person name="Qian P.-Y."/>
            <person name="Qiu J.-W."/>
        </authorList>
    </citation>
    <scope>NUCLEOTIDE SEQUENCE</scope>
    <source>
        <strain evidence="8">Gill1</strain>
    </source>
</reference>
<keyword evidence="4 5" id="KW-0143">Chaperone</keyword>
<evidence type="ECO:0000256" key="1">
    <source>
        <dbReference type="ARBA" id="ARBA00022490"/>
    </source>
</evidence>
<evidence type="ECO:0000256" key="2">
    <source>
        <dbReference type="ARBA" id="ARBA00022517"/>
    </source>
</evidence>
<dbReference type="InterPro" id="IPR011033">
    <property type="entry name" value="PRC_barrel-like_sf"/>
</dbReference>
<dbReference type="InterPro" id="IPR009000">
    <property type="entry name" value="Transl_B-barrel_sf"/>
</dbReference>
<dbReference type="GO" id="GO:0042274">
    <property type="term" value="P:ribosomal small subunit biogenesis"/>
    <property type="evidence" value="ECO:0007669"/>
    <property type="project" value="UniProtKB-UniRule"/>
</dbReference>
<dbReference type="InterPro" id="IPR002676">
    <property type="entry name" value="RimM_N"/>
</dbReference>
<keyword evidence="2 5" id="KW-0690">Ribosome biogenesis</keyword>
<evidence type="ECO:0000313" key="8">
    <source>
        <dbReference type="EMBL" id="WXU00446.1"/>
    </source>
</evidence>
<dbReference type="InterPro" id="IPR011961">
    <property type="entry name" value="RimM"/>
</dbReference>
<keyword evidence="3 5" id="KW-0698">rRNA processing</keyword>
<name>A0AAU6PHH0_9GAMM</name>
<dbReference type="GO" id="GO:0006364">
    <property type="term" value="P:rRNA processing"/>
    <property type="evidence" value="ECO:0007669"/>
    <property type="project" value="UniProtKB-UniRule"/>
</dbReference>
<feature type="domain" description="Ribosome maturation factor RimM PRC barrel" evidence="7">
    <location>
        <begin position="103"/>
        <end position="167"/>
    </location>
</feature>
<accession>A0AAU6PHH0</accession>